<comment type="caution">
    <text evidence="2">The sequence shown here is derived from an EMBL/GenBank/DDBJ whole genome shotgun (WGS) entry which is preliminary data.</text>
</comment>
<evidence type="ECO:0000256" key="1">
    <source>
        <dbReference type="SAM" id="SignalP"/>
    </source>
</evidence>
<feature type="signal peptide" evidence="1">
    <location>
        <begin position="1"/>
        <end position="22"/>
    </location>
</feature>
<dbReference type="EMBL" id="CAJNYV010002222">
    <property type="protein sequence ID" value="CAF3462835.1"/>
    <property type="molecule type" value="Genomic_DNA"/>
</dbReference>
<evidence type="ECO:0000313" key="4">
    <source>
        <dbReference type="Proteomes" id="UP000663865"/>
    </source>
</evidence>
<evidence type="ECO:0000313" key="3">
    <source>
        <dbReference type="EMBL" id="CAF4843493.1"/>
    </source>
</evidence>
<proteinExistence type="predicted"/>
<dbReference type="AlphaFoldDB" id="A0A818ER54"/>
<dbReference type="EMBL" id="CAJOBS010003037">
    <property type="protein sequence ID" value="CAF4843493.1"/>
    <property type="molecule type" value="Genomic_DNA"/>
</dbReference>
<accession>A0A818ER54</accession>
<evidence type="ECO:0000313" key="2">
    <source>
        <dbReference type="EMBL" id="CAF3462835.1"/>
    </source>
</evidence>
<protein>
    <submittedName>
        <fullName evidence="2">Uncharacterized protein</fullName>
    </submittedName>
</protein>
<gene>
    <name evidence="2" type="ORF">KIK155_LOCUS13217</name>
    <name evidence="3" type="ORF">TOA249_LOCUS26279</name>
</gene>
<sequence>MELLRLYALFLLLLISISSISSQTSTTTVYNGPPNLCYNGLYGCGCTLYDCQYCGNNCDGSGNKSLTKSCAPMLGWIQPQYYGYYNPCVRTEISTTPTIKFTSTLLVTTTKTTSTTPVTTTKTTSTTSVTTTKTISTTSVTTTASTSTTATTATTTTICVVSVSGQIPASSQCQPSTCGAPVASCSTNSDCECLALSSGGGGVCAALLSCSSLTPCLSDNLTCTVPYTVCVVRTRCNKPMCYPLALAVPQVCPPLNSNATISTVSTSA</sequence>
<reference evidence="2" key="1">
    <citation type="submission" date="2021-02" db="EMBL/GenBank/DDBJ databases">
        <authorList>
            <person name="Nowell W R."/>
        </authorList>
    </citation>
    <scope>NUCLEOTIDE SEQUENCE</scope>
</reference>
<keyword evidence="1" id="KW-0732">Signal</keyword>
<feature type="chain" id="PRO_5036232989" evidence="1">
    <location>
        <begin position="23"/>
        <end position="268"/>
    </location>
</feature>
<dbReference type="Proteomes" id="UP000663865">
    <property type="component" value="Unassembled WGS sequence"/>
</dbReference>
<feature type="non-terminal residue" evidence="2">
    <location>
        <position position="1"/>
    </location>
</feature>
<organism evidence="2 4">
    <name type="scientific">Rotaria socialis</name>
    <dbReference type="NCBI Taxonomy" id="392032"/>
    <lineage>
        <taxon>Eukaryota</taxon>
        <taxon>Metazoa</taxon>
        <taxon>Spiralia</taxon>
        <taxon>Gnathifera</taxon>
        <taxon>Rotifera</taxon>
        <taxon>Eurotatoria</taxon>
        <taxon>Bdelloidea</taxon>
        <taxon>Philodinida</taxon>
        <taxon>Philodinidae</taxon>
        <taxon>Rotaria</taxon>
    </lineage>
</organism>
<name>A0A818ER54_9BILA</name>
<dbReference type="Proteomes" id="UP000663838">
    <property type="component" value="Unassembled WGS sequence"/>
</dbReference>